<feature type="domain" description="ABC-three component systems C-terminal" evidence="1">
    <location>
        <begin position="188"/>
        <end position="302"/>
    </location>
</feature>
<organism evidence="2 3">
    <name type="scientific">Streptococcus gallinaceus</name>
    <dbReference type="NCBI Taxonomy" id="165758"/>
    <lineage>
        <taxon>Bacteria</taxon>
        <taxon>Bacillati</taxon>
        <taxon>Bacillota</taxon>
        <taxon>Bacilli</taxon>
        <taxon>Lactobacillales</taxon>
        <taxon>Streptococcaceae</taxon>
        <taxon>Streptococcus</taxon>
    </lineage>
</organism>
<gene>
    <name evidence="2" type="ORF">ABID27_001490</name>
</gene>
<reference evidence="2 3" key="1">
    <citation type="submission" date="2024-06" db="EMBL/GenBank/DDBJ databases">
        <title>Genomic Encyclopedia of Type Strains, Phase IV (KMG-IV): sequencing the most valuable type-strain genomes for metagenomic binning, comparative biology and taxonomic classification.</title>
        <authorList>
            <person name="Goeker M."/>
        </authorList>
    </citation>
    <scope>NUCLEOTIDE SEQUENCE [LARGE SCALE GENOMIC DNA]</scope>
    <source>
        <strain evidence="2 3">DSM 15349</strain>
    </source>
</reference>
<accession>A0ABV2JLR3</accession>
<protein>
    <recommendedName>
        <fullName evidence="1">ABC-three component systems C-terminal domain-containing protein</fullName>
    </recommendedName>
</protein>
<evidence type="ECO:0000313" key="2">
    <source>
        <dbReference type="EMBL" id="MET3644859.1"/>
    </source>
</evidence>
<dbReference type="Pfam" id="PF20284">
    <property type="entry name" value="CTD8"/>
    <property type="match status" value="1"/>
</dbReference>
<sequence length="326" mass="38029">MEYDFKYLVGKYGEVGAREKFEKICIEIFQAKFGPKAKEAAVSQGDDGIDILVGELTDRPLVYQCKFFINGVGESQKQQIRESFKTVISKHPNISSWYLCVPVGLNIQELQWWSTWKSKTKAQHKIKIELCDGAFLLKEFKKCSGYNSTFDDDIRNDLEQVRIFLEDANKRVYEEVLYGEDDIDDISSMYNDTVFISMLKSAQIIEVEDFKIDFYNAEIAKHEARSKDDINGERQYANLRKKIYSIWQTQYRQHKHFSDGNTLIDKTYLRVEDLDSSTLETQISSFNLLAKKGILHQLADDKKLGWVDNYLEVLDRYMEANNDRDN</sequence>
<dbReference type="RefSeq" id="WP_354281301.1">
    <property type="nucleotide sequence ID" value="NZ_JBEPMK010000005.1"/>
</dbReference>
<proteinExistence type="predicted"/>
<evidence type="ECO:0000313" key="3">
    <source>
        <dbReference type="Proteomes" id="UP001549055"/>
    </source>
</evidence>
<keyword evidence="3" id="KW-1185">Reference proteome</keyword>
<name>A0ABV2JLR3_9STRE</name>
<dbReference type="EMBL" id="JBEPMK010000005">
    <property type="protein sequence ID" value="MET3644859.1"/>
    <property type="molecule type" value="Genomic_DNA"/>
</dbReference>
<comment type="caution">
    <text evidence="2">The sequence shown here is derived from an EMBL/GenBank/DDBJ whole genome shotgun (WGS) entry which is preliminary data.</text>
</comment>
<evidence type="ECO:0000259" key="1">
    <source>
        <dbReference type="Pfam" id="PF20284"/>
    </source>
</evidence>
<dbReference type="Proteomes" id="UP001549055">
    <property type="component" value="Unassembled WGS sequence"/>
</dbReference>
<dbReference type="InterPro" id="IPR046912">
    <property type="entry name" value="ABC-3C_CTD8"/>
</dbReference>